<gene>
    <name evidence="2" type="ORF">TIFTF001_038299</name>
</gene>
<sequence length="72" mass="8126">MAFIIRAKGTYGELMTDLLTETFHQRHGFSCLLVPLVEPSVDRLKGEVEAGGKFDETNSDRLWDVGNNEDRV</sequence>
<proteinExistence type="predicted"/>
<reference evidence="2" key="1">
    <citation type="submission" date="2023-07" db="EMBL/GenBank/DDBJ databases">
        <title>draft genome sequence of fig (Ficus carica).</title>
        <authorList>
            <person name="Takahashi T."/>
            <person name="Nishimura K."/>
        </authorList>
    </citation>
    <scope>NUCLEOTIDE SEQUENCE</scope>
</reference>
<dbReference type="AlphaFoldDB" id="A0AA88E7Q7"/>
<dbReference type="EMBL" id="BTGU01000802">
    <property type="protein sequence ID" value="GMN69248.1"/>
    <property type="molecule type" value="Genomic_DNA"/>
</dbReference>
<comment type="caution">
    <text evidence="2">The sequence shown here is derived from an EMBL/GenBank/DDBJ whole genome shotgun (WGS) entry which is preliminary data.</text>
</comment>
<name>A0AA88E7Q7_FICCA</name>
<evidence type="ECO:0000313" key="2">
    <source>
        <dbReference type="EMBL" id="GMN69248.1"/>
    </source>
</evidence>
<feature type="region of interest" description="Disordered" evidence="1">
    <location>
        <begin position="53"/>
        <end position="72"/>
    </location>
</feature>
<dbReference type="Proteomes" id="UP001187192">
    <property type="component" value="Unassembled WGS sequence"/>
</dbReference>
<accession>A0AA88E7Q7</accession>
<keyword evidence="3" id="KW-1185">Reference proteome</keyword>
<organism evidence="2 3">
    <name type="scientific">Ficus carica</name>
    <name type="common">Common fig</name>
    <dbReference type="NCBI Taxonomy" id="3494"/>
    <lineage>
        <taxon>Eukaryota</taxon>
        <taxon>Viridiplantae</taxon>
        <taxon>Streptophyta</taxon>
        <taxon>Embryophyta</taxon>
        <taxon>Tracheophyta</taxon>
        <taxon>Spermatophyta</taxon>
        <taxon>Magnoliopsida</taxon>
        <taxon>eudicotyledons</taxon>
        <taxon>Gunneridae</taxon>
        <taxon>Pentapetalae</taxon>
        <taxon>rosids</taxon>
        <taxon>fabids</taxon>
        <taxon>Rosales</taxon>
        <taxon>Moraceae</taxon>
        <taxon>Ficeae</taxon>
        <taxon>Ficus</taxon>
    </lineage>
</organism>
<evidence type="ECO:0000313" key="3">
    <source>
        <dbReference type="Proteomes" id="UP001187192"/>
    </source>
</evidence>
<evidence type="ECO:0000256" key="1">
    <source>
        <dbReference type="SAM" id="MobiDB-lite"/>
    </source>
</evidence>
<protein>
    <submittedName>
        <fullName evidence="2">Uncharacterized protein</fullName>
    </submittedName>
</protein>